<name>A0A0F9HBM3_9ZZZZ</name>
<proteinExistence type="predicted"/>
<evidence type="ECO:0000256" key="4">
    <source>
        <dbReference type="ARBA" id="ARBA00023267"/>
    </source>
</evidence>
<gene>
    <name evidence="6" type="ORF">LCGC14_2084450</name>
</gene>
<dbReference type="PANTHER" id="PTHR18866:SF33">
    <property type="entry name" value="METHYLCROTONOYL-COA CARBOXYLASE SUBUNIT ALPHA, MITOCHONDRIAL-RELATED"/>
    <property type="match status" value="1"/>
</dbReference>
<reference evidence="6" key="1">
    <citation type="journal article" date="2015" name="Nature">
        <title>Complex archaea that bridge the gap between prokaryotes and eukaryotes.</title>
        <authorList>
            <person name="Spang A."/>
            <person name="Saw J.H."/>
            <person name="Jorgensen S.L."/>
            <person name="Zaremba-Niedzwiedzka K."/>
            <person name="Martijn J."/>
            <person name="Lind A.E."/>
            <person name="van Eijk R."/>
            <person name="Schleper C."/>
            <person name="Guy L."/>
            <person name="Ettema T.J."/>
        </authorList>
    </citation>
    <scope>NUCLEOTIDE SEQUENCE</scope>
</reference>
<dbReference type="SUPFAM" id="SSF52440">
    <property type="entry name" value="PreATP-grasp domain"/>
    <property type="match status" value="1"/>
</dbReference>
<evidence type="ECO:0000256" key="1">
    <source>
        <dbReference type="ARBA" id="ARBA00022598"/>
    </source>
</evidence>
<dbReference type="PROSITE" id="PS50979">
    <property type="entry name" value="BC"/>
    <property type="match status" value="1"/>
</dbReference>
<dbReference type="Gene3D" id="3.40.50.20">
    <property type="match status" value="1"/>
</dbReference>
<accession>A0A0F9HBM3</accession>
<dbReference type="Pfam" id="PF00289">
    <property type="entry name" value="Biotin_carb_N"/>
    <property type="match status" value="1"/>
</dbReference>
<dbReference type="PANTHER" id="PTHR18866">
    <property type="entry name" value="CARBOXYLASE:PYRUVATE/ACETYL-COA/PROPIONYL-COA CARBOXYLASE"/>
    <property type="match status" value="1"/>
</dbReference>
<keyword evidence="1" id="KW-0436">Ligase</keyword>
<dbReference type="InterPro" id="IPR016185">
    <property type="entry name" value="PreATP-grasp_dom_sf"/>
</dbReference>
<protein>
    <recommendedName>
        <fullName evidence="5">Biotin carboxylation domain-containing protein</fullName>
    </recommendedName>
</protein>
<dbReference type="GO" id="GO:0016874">
    <property type="term" value="F:ligase activity"/>
    <property type="evidence" value="ECO:0007669"/>
    <property type="project" value="UniProtKB-KW"/>
</dbReference>
<keyword evidence="2" id="KW-0547">Nucleotide-binding</keyword>
<dbReference type="AlphaFoldDB" id="A0A0F9HBM3"/>
<dbReference type="InterPro" id="IPR050856">
    <property type="entry name" value="Biotin_carboxylase_complex"/>
</dbReference>
<feature type="domain" description="Biotin carboxylation" evidence="5">
    <location>
        <begin position="1"/>
        <end position="33"/>
    </location>
</feature>
<sequence length="33" mass="3580">MFDTILIANRGEIACRVIATAHKLGLRCVAVHS</sequence>
<evidence type="ECO:0000259" key="5">
    <source>
        <dbReference type="PROSITE" id="PS50979"/>
    </source>
</evidence>
<keyword evidence="3" id="KW-0067">ATP-binding</keyword>
<keyword evidence="4" id="KW-0092">Biotin</keyword>
<evidence type="ECO:0000313" key="6">
    <source>
        <dbReference type="EMBL" id="KKL72482.1"/>
    </source>
</evidence>
<organism evidence="6">
    <name type="scientific">marine sediment metagenome</name>
    <dbReference type="NCBI Taxonomy" id="412755"/>
    <lineage>
        <taxon>unclassified sequences</taxon>
        <taxon>metagenomes</taxon>
        <taxon>ecological metagenomes</taxon>
    </lineage>
</organism>
<evidence type="ECO:0000256" key="3">
    <source>
        <dbReference type="ARBA" id="ARBA00022840"/>
    </source>
</evidence>
<comment type="caution">
    <text evidence="6">The sequence shown here is derived from an EMBL/GenBank/DDBJ whole genome shotgun (WGS) entry which is preliminary data.</text>
</comment>
<dbReference type="EMBL" id="LAZR01025260">
    <property type="protein sequence ID" value="KKL72482.1"/>
    <property type="molecule type" value="Genomic_DNA"/>
</dbReference>
<evidence type="ECO:0000256" key="2">
    <source>
        <dbReference type="ARBA" id="ARBA00022741"/>
    </source>
</evidence>
<dbReference type="InterPro" id="IPR005481">
    <property type="entry name" value="BC-like_N"/>
</dbReference>
<dbReference type="InterPro" id="IPR011764">
    <property type="entry name" value="Biotin_carboxylation_dom"/>
</dbReference>
<feature type="non-terminal residue" evidence="6">
    <location>
        <position position="33"/>
    </location>
</feature>
<dbReference type="GO" id="GO:0005524">
    <property type="term" value="F:ATP binding"/>
    <property type="evidence" value="ECO:0007669"/>
    <property type="project" value="UniProtKB-KW"/>
</dbReference>